<protein>
    <submittedName>
        <fullName evidence="2">Uncharacterized protein</fullName>
    </submittedName>
</protein>
<dbReference type="Proteomes" id="UP000827138">
    <property type="component" value="Chromosome"/>
</dbReference>
<evidence type="ECO:0000256" key="1">
    <source>
        <dbReference type="SAM" id="MobiDB-lite"/>
    </source>
</evidence>
<evidence type="ECO:0000313" key="2">
    <source>
        <dbReference type="EMBL" id="QYX75133.1"/>
    </source>
</evidence>
<keyword evidence="3" id="KW-1185">Reference proteome</keyword>
<name>A0ABX8XHP5_9ACTN</name>
<dbReference type="RefSeq" id="WP_220644307.1">
    <property type="nucleotide sequence ID" value="NZ_CP080647.1"/>
</dbReference>
<sequence length="48" mass="4890">MRAQDALGAEDGGLVGRPSAAPARRTASTRDAATPLPRSSTAVRPACR</sequence>
<dbReference type="EMBL" id="CP080647">
    <property type="protein sequence ID" value="QYX75133.1"/>
    <property type="molecule type" value="Genomic_DNA"/>
</dbReference>
<reference evidence="2 3" key="1">
    <citation type="submission" date="2021-08" db="EMBL/GenBank/DDBJ databases">
        <authorList>
            <person name="Ping M."/>
        </authorList>
    </citation>
    <scope>NUCLEOTIDE SEQUENCE [LARGE SCALE GENOMIC DNA]</scope>
    <source>
        <strain evidence="2 3">MG28</strain>
    </source>
</reference>
<gene>
    <name evidence="2" type="ORF">K1J60_00135</name>
</gene>
<evidence type="ECO:0000313" key="3">
    <source>
        <dbReference type="Proteomes" id="UP000827138"/>
    </source>
</evidence>
<proteinExistence type="predicted"/>
<feature type="compositionally biased region" description="Low complexity" evidence="1">
    <location>
        <begin position="17"/>
        <end position="35"/>
    </location>
</feature>
<organism evidence="2 3">
    <name type="scientific">Streptomyces akebiae</name>
    <dbReference type="NCBI Taxonomy" id="2865673"/>
    <lineage>
        <taxon>Bacteria</taxon>
        <taxon>Bacillati</taxon>
        <taxon>Actinomycetota</taxon>
        <taxon>Actinomycetes</taxon>
        <taxon>Kitasatosporales</taxon>
        <taxon>Streptomycetaceae</taxon>
        <taxon>Streptomyces</taxon>
    </lineage>
</organism>
<feature type="region of interest" description="Disordered" evidence="1">
    <location>
        <begin position="1"/>
        <end position="48"/>
    </location>
</feature>
<accession>A0ABX8XHP5</accession>